<protein>
    <submittedName>
        <fullName evidence="4">Putative GNAT family N-acyltransferase</fullName>
    </submittedName>
</protein>
<accession>A0A3D9L2Y4</accession>
<gene>
    <name evidence="4" type="ORF">C7460_11391</name>
</gene>
<name>A0A3D9L2Y4_MARFU</name>
<dbReference type="InterPro" id="IPR000182">
    <property type="entry name" value="GNAT_dom"/>
</dbReference>
<evidence type="ECO:0000256" key="2">
    <source>
        <dbReference type="ARBA" id="ARBA00023315"/>
    </source>
</evidence>
<evidence type="ECO:0000313" key="5">
    <source>
        <dbReference type="Proteomes" id="UP000256779"/>
    </source>
</evidence>
<keyword evidence="1 4" id="KW-0808">Transferase</keyword>
<dbReference type="Pfam" id="PF13673">
    <property type="entry name" value="Acetyltransf_10"/>
    <property type="match status" value="1"/>
</dbReference>
<feature type="domain" description="N-acetyltransferase" evidence="3">
    <location>
        <begin position="1"/>
        <end position="143"/>
    </location>
</feature>
<dbReference type="PANTHER" id="PTHR43800:SF1">
    <property type="entry name" value="PEPTIDYL-LYSINE N-ACETYLTRANSFERASE YJAB"/>
    <property type="match status" value="1"/>
</dbReference>
<organism evidence="4 5">
    <name type="scientific">Marinoscillum furvescens DSM 4134</name>
    <dbReference type="NCBI Taxonomy" id="1122208"/>
    <lineage>
        <taxon>Bacteria</taxon>
        <taxon>Pseudomonadati</taxon>
        <taxon>Bacteroidota</taxon>
        <taxon>Cytophagia</taxon>
        <taxon>Cytophagales</taxon>
        <taxon>Reichenbachiellaceae</taxon>
        <taxon>Marinoscillum</taxon>
    </lineage>
</organism>
<dbReference type="CDD" id="cd04301">
    <property type="entry name" value="NAT_SF"/>
    <property type="match status" value="1"/>
</dbReference>
<dbReference type="PROSITE" id="PS51186">
    <property type="entry name" value="GNAT"/>
    <property type="match status" value="1"/>
</dbReference>
<dbReference type="PANTHER" id="PTHR43800">
    <property type="entry name" value="PEPTIDYL-LYSINE N-ACETYLTRANSFERASE YJAB"/>
    <property type="match status" value="1"/>
</dbReference>
<evidence type="ECO:0000259" key="3">
    <source>
        <dbReference type="PROSITE" id="PS51186"/>
    </source>
</evidence>
<comment type="caution">
    <text evidence="4">The sequence shown here is derived from an EMBL/GenBank/DDBJ whole genome shotgun (WGS) entry which is preliminary data.</text>
</comment>
<keyword evidence="2 4" id="KW-0012">Acyltransferase</keyword>
<dbReference type="EMBL" id="QREG01000013">
    <property type="protein sequence ID" value="RED97042.1"/>
    <property type="molecule type" value="Genomic_DNA"/>
</dbReference>
<dbReference type="InterPro" id="IPR016181">
    <property type="entry name" value="Acyl_CoA_acyltransferase"/>
</dbReference>
<dbReference type="AlphaFoldDB" id="A0A3D9L2Y4"/>
<dbReference type="SUPFAM" id="SSF55729">
    <property type="entry name" value="Acyl-CoA N-acyltransferases (Nat)"/>
    <property type="match status" value="1"/>
</dbReference>
<keyword evidence="5" id="KW-1185">Reference proteome</keyword>
<dbReference type="RefSeq" id="WP_115868784.1">
    <property type="nucleotide sequence ID" value="NZ_QREG01000013.1"/>
</dbReference>
<proteinExistence type="predicted"/>
<evidence type="ECO:0000313" key="4">
    <source>
        <dbReference type="EMBL" id="RED97042.1"/>
    </source>
</evidence>
<reference evidence="4 5" key="1">
    <citation type="submission" date="2018-07" db="EMBL/GenBank/DDBJ databases">
        <title>Genomic Encyclopedia of Type Strains, Phase IV (KMG-IV): sequencing the most valuable type-strain genomes for metagenomic binning, comparative biology and taxonomic classification.</title>
        <authorList>
            <person name="Goeker M."/>
        </authorList>
    </citation>
    <scope>NUCLEOTIDE SEQUENCE [LARGE SCALE GENOMIC DNA]</scope>
    <source>
        <strain evidence="4 5">DSM 4134</strain>
    </source>
</reference>
<sequence>MKVVLANTEDLQQKAFEIRQEVFVIEQRVDRDEEFDEFEEVSRHFVALDDAGRPIGAARWRVTDKGIKLERFAVKRTERGKGIGGLLVQSVLDDIKDQKGSGHYLYLHAQLPAVALYEKFDFQTQGEQFEECNIMHYHMFKHS</sequence>
<dbReference type="GO" id="GO:0016747">
    <property type="term" value="F:acyltransferase activity, transferring groups other than amino-acyl groups"/>
    <property type="evidence" value="ECO:0007669"/>
    <property type="project" value="InterPro"/>
</dbReference>
<dbReference type="OrthoDB" id="9796171at2"/>
<evidence type="ECO:0000256" key="1">
    <source>
        <dbReference type="ARBA" id="ARBA00022679"/>
    </source>
</evidence>
<dbReference type="Proteomes" id="UP000256779">
    <property type="component" value="Unassembled WGS sequence"/>
</dbReference>
<dbReference type="Gene3D" id="3.40.630.30">
    <property type="match status" value="1"/>
</dbReference>